<evidence type="ECO:0000313" key="2">
    <source>
        <dbReference type="Proteomes" id="UP001321760"/>
    </source>
</evidence>
<gene>
    <name evidence="1" type="ORF">QBC34DRAFT_479230</name>
</gene>
<reference evidence="1" key="1">
    <citation type="journal article" date="2023" name="Mol. Phylogenet. Evol.">
        <title>Genome-scale phylogeny and comparative genomics of the fungal order Sordariales.</title>
        <authorList>
            <person name="Hensen N."/>
            <person name="Bonometti L."/>
            <person name="Westerberg I."/>
            <person name="Brannstrom I.O."/>
            <person name="Guillou S."/>
            <person name="Cros-Aarteil S."/>
            <person name="Calhoun S."/>
            <person name="Haridas S."/>
            <person name="Kuo A."/>
            <person name="Mondo S."/>
            <person name="Pangilinan J."/>
            <person name="Riley R."/>
            <person name="LaButti K."/>
            <person name="Andreopoulos B."/>
            <person name="Lipzen A."/>
            <person name="Chen C."/>
            <person name="Yan M."/>
            <person name="Daum C."/>
            <person name="Ng V."/>
            <person name="Clum A."/>
            <person name="Steindorff A."/>
            <person name="Ohm R.A."/>
            <person name="Martin F."/>
            <person name="Silar P."/>
            <person name="Natvig D.O."/>
            <person name="Lalanne C."/>
            <person name="Gautier V."/>
            <person name="Ament-Velasquez S.L."/>
            <person name="Kruys A."/>
            <person name="Hutchinson M.I."/>
            <person name="Powell A.J."/>
            <person name="Barry K."/>
            <person name="Miller A.N."/>
            <person name="Grigoriev I.V."/>
            <person name="Debuchy R."/>
            <person name="Gladieux P."/>
            <person name="Hiltunen Thoren M."/>
            <person name="Johannesson H."/>
        </authorList>
    </citation>
    <scope>NUCLEOTIDE SEQUENCE</scope>
    <source>
        <strain evidence="1">PSN243</strain>
    </source>
</reference>
<evidence type="ECO:0008006" key="3">
    <source>
        <dbReference type="Google" id="ProtNLM"/>
    </source>
</evidence>
<dbReference type="PANTHER" id="PTHR39596:SF2">
    <property type="entry name" value="HET DOMAIN PROTEIN (AFU_ORTHOLOGUE AFUA_1G17550)-RELATED"/>
    <property type="match status" value="1"/>
</dbReference>
<accession>A0AAV9G4J3</accession>
<keyword evidence="2" id="KW-1185">Reference proteome</keyword>
<proteinExistence type="predicted"/>
<dbReference type="EMBL" id="MU866003">
    <property type="protein sequence ID" value="KAK4442922.1"/>
    <property type="molecule type" value="Genomic_DNA"/>
</dbReference>
<dbReference type="Proteomes" id="UP001321760">
    <property type="component" value="Unassembled WGS sequence"/>
</dbReference>
<dbReference type="PANTHER" id="PTHR39596">
    <property type="match status" value="1"/>
</dbReference>
<protein>
    <recommendedName>
        <fullName evidence="3">Heterokaryon incompatibility domain-containing protein</fullName>
    </recommendedName>
</protein>
<evidence type="ECO:0000313" key="1">
    <source>
        <dbReference type="EMBL" id="KAK4442922.1"/>
    </source>
</evidence>
<comment type="caution">
    <text evidence="1">The sequence shown here is derived from an EMBL/GenBank/DDBJ whole genome shotgun (WGS) entry which is preliminary data.</text>
</comment>
<dbReference type="AlphaFoldDB" id="A0AAV9G4J3"/>
<sequence length="817" mass="91512">MEHLQTPTHVVARKDINIPHVAGQDFEAADLPGIPPLENFKGYPLRRGWKVNAETGDLSFDNRSPQEISSFLQAGFYFGCMITVFRIAGVPVRTADFLEKGRRSSEVTIRTDILPRLVGEWIQREATGRVGAATGPNDPGMEKFIRASGIRETLNFTFWYLQMFCQHSETMAEPFKKRMKLIELSIMAMGESLSNAASTIYGFDPKQMPTWGPSPILKERLLRRGWCPSDSPFFPEARPISSIGADYYFGSRQCPWPRETDHSTCSTAICNAYLSVVDPSRYKQRHVSPACQCEAISVPPEAAELVSQNAVPVVRWNGARLVVSRGSAQDIYIALSHVWADGLGNNNTNSLPKCQLDRIQGLVNDLCTQPHHVVPGQPVMPPLAQRGTHVPFWIDTLCVPLPSDLRSKAIRQMANTYRWASRVLVLDSRILSLEQSRDITDRYLSIHLSTWHHRLWTLQEGQLASTAFFQFSDGAQSFADMAHEDLARLNIWDPSTLLSPVRILIATQLAVFYSGMQSIQPGTSQDITVRLRSCVANLRGRQTSRVSDETLCLSSILGLDPAPLFKEKTDDGRMARFYDLVGRFDPLIIFHTYRHLPVEGYRWAPRSFLQQEAELFPMRAMVEANPPQPATLTPNGGGLRLRLGGFELLSESGPSSMTAFWPHTSPVYFRPWTSGNAVMHRQRTRGVSTAWYSCAYKMEVTPRDLKEIADPSMLGPGHRYAVILPTWLSPDAMPVTGVVGIIDPNTAANPVNHQGKVWTAGVRLPGNQVPAYSVPWAMGVRYVCRVQVSMPSEEKLPRLDSYPTVVAFSRDQEWCIR</sequence>
<organism evidence="1 2">
    <name type="scientific">Podospora aff. communis PSN243</name>
    <dbReference type="NCBI Taxonomy" id="3040156"/>
    <lineage>
        <taxon>Eukaryota</taxon>
        <taxon>Fungi</taxon>
        <taxon>Dikarya</taxon>
        <taxon>Ascomycota</taxon>
        <taxon>Pezizomycotina</taxon>
        <taxon>Sordariomycetes</taxon>
        <taxon>Sordariomycetidae</taxon>
        <taxon>Sordariales</taxon>
        <taxon>Podosporaceae</taxon>
        <taxon>Podospora</taxon>
    </lineage>
</organism>
<reference evidence="1" key="2">
    <citation type="submission" date="2023-05" db="EMBL/GenBank/DDBJ databases">
        <authorList>
            <consortium name="Lawrence Berkeley National Laboratory"/>
            <person name="Steindorff A."/>
            <person name="Hensen N."/>
            <person name="Bonometti L."/>
            <person name="Westerberg I."/>
            <person name="Brannstrom I.O."/>
            <person name="Guillou S."/>
            <person name="Cros-Aarteil S."/>
            <person name="Calhoun S."/>
            <person name="Haridas S."/>
            <person name="Kuo A."/>
            <person name="Mondo S."/>
            <person name="Pangilinan J."/>
            <person name="Riley R."/>
            <person name="Labutti K."/>
            <person name="Andreopoulos B."/>
            <person name="Lipzen A."/>
            <person name="Chen C."/>
            <person name="Yanf M."/>
            <person name="Daum C."/>
            <person name="Ng V."/>
            <person name="Clum A."/>
            <person name="Ohm R."/>
            <person name="Martin F."/>
            <person name="Silar P."/>
            <person name="Natvig D."/>
            <person name="Lalanne C."/>
            <person name="Gautier V."/>
            <person name="Ament-Velasquez S.L."/>
            <person name="Kruys A."/>
            <person name="Hutchinson M.I."/>
            <person name="Powell A.J."/>
            <person name="Barry K."/>
            <person name="Miller A.N."/>
            <person name="Grigoriev I.V."/>
            <person name="Debuchy R."/>
            <person name="Gladieux P."/>
            <person name="Thoren M.H."/>
            <person name="Johannesson H."/>
        </authorList>
    </citation>
    <scope>NUCLEOTIDE SEQUENCE</scope>
    <source>
        <strain evidence="1">PSN243</strain>
    </source>
</reference>
<name>A0AAV9G4J3_9PEZI</name>